<gene>
    <name evidence="1" type="ORF">NBR_LOCUS6136</name>
</gene>
<dbReference type="Pfam" id="PF19420">
    <property type="entry name" value="DDAH_eukar"/>
    <property type="match status" value="1"/>
</dbReference>
<dbReference type="AlphaFoldDB" id="A0A0N4XU01"/>
<reference evidence="3" key="1">
    <citation type="submission" date="2016-04" db="UniProtKB">
        <authorList>
            <consortium name="WormBaseParasite"/>
        </authorList>
    </citation>
    <scope>IDENTIFICATION</scope>
</reference>
<evidence type="ECO:0000313" key="1">
    <source>
        <dbReference type="EMBL" id="VDL69725.1"/>
    </source>
</evidence>
<organism evidence="3">
    <name type="scientific">Nippostrongylus brasiliensis</name>
    <name type="common">Rat hookworm</name>
    <dbReference type="NCBI Taxonomy" id="27835"/>
    <lineage>
        <taxon>Eukaryota</taxon>
        <taxon>Metazoa</taxon>
        <taxon>Ecdysozoa</taxon>
        <taxon>Nematoda</taxon>
        <taxon>Chromadorea</taxon>
        <taxon>Rhabditida</taxon>
        <taxon>Rhabditina</taxon>
        <taxon>Rhabditomorpha</taxon>
        <taxon>Strongyloidea</taxon>
        <taxon>Heligmosomidae</taxon>
        <taxon>Nippostrongylus</taxon>
    </lineage>
</organism>
<dbReference type="GO" id="GO:0016990">
    <property type="term" value="F:arginine deiminase activity"/>
    <property type="evidence" value="ECO:0007669"/>
    <property type="project" value="TreeGrafter"/>
</dbReference>
<dbReference type="WBParaSite" id="NBR_0000613501-mRNA-1">
    <property type="protein sequence ID" value="NBR_0000613501-mRNA-1"/>
    <property type="gene ID" value="NBR_0000613501"/>
</dbReference>
<protein>
    <submittedName>
        <fullName evidence="3">Amidinotransferase</fullName>
    </submittedName>
</protein>
<dbReference type="PANTHER" id="PTHR47271">
    <property type="entry name" value="ARGININE DEIMINASE"/>
    <property type="match status" value="1"/>
</dbReference>
<dbReference type="Proteomes" id="UP000271162">
    <property type="component" value="Unassembled WGS sequence"/>
</dbReference>
<sequence length="290" mass="33253">MTVSLQPMVIFTKMLPKSTCRILMCRPTYYDVFYSLNPWMQRKDPVDKEKAMKQWNTLKETIEKCGGTVEVMEPTEDAKDLPDLVFTANSAIVRGKQAYIANFYNRERKGESKINEKWFRENGFKTHFNPDIIHEGTGDALWCGKDRKLLISAVGQRSSVRALKDIYQKLHTEGDDFRIMGVRLADPRFYHLDTALCPLNENIALWFPDAFEHVCQFNMGNKMELLPVTEAEARCFACNSVVVGKNVIMNEGSDRIPTMLEQHGFKVHFISMSEYIKSGGSAKCLTLRLD</sequence>
<keyword evidence="2" id="KW-1185">Reference proteome</keyword>
<accession>A0A0N4XU01</accession>
<proteinExistence type="predicted"/>
<reference evidence="1 2" key="2">
    <citation type="submission" date="2018-11" db="EMBL/GenBank/DDBJ databases">
        <authorList>
            <consortium name="Pathogen Informatics"/>
        </authorList>
    </citation>
    <scope>NUCLEOTIDE SEQUENCE [LARGE SCALE GENOMIC DNA]</scope>
</reference>
<dbReference type="OMA" id="KCCIAEL"/>
<name>A0A0N4XU01_NIPBR</name>
<evidence type="ECO:0000313" key="3">
    <source>
        <dbReference type="WBParaSite" id="NBR_0000613501-mRNA-1"/>
    </source>
</evidence>
<dbReference type="GO" id="GO:0019546">
    <property type="term" value="P:L-arginine deiminase pathway"/>
    <property type="evidence" value="ECO:0007669"/>
    <property type="project" value="TreeGrafter"/>
</dbReference>
<dbReference type="SUPFAM" id="SSF55909">
    <property type="entry name" value="Pentein"/>
    <property type="match status" value="1"/>
</dbReference>
<dbReference type="Gene3D" id="3.75.10.10">
    <property type="entry name" value="L-arginine/glycine Amidinotransferase, Chain A"/>
    <property type="match status" value="1"/>
</dbReference>
<dbReference type="EMBL" id="UYSL01019779">
    <property type="protein sequence ID" value="VDL69725.1"/>
    <property type="molecule type" value="Genomic_DNA"/>
</dbReference>
<evidence type="ECO:0000313" key="2">
    <source>
        <dbReference type="Proteomes" id="UP000271162"/>
    </source>
</evidence>
<dbReference type="PANTHER" id="PTHR47271:SF2">
    <property type="entry name" value="ARGININE DEIMINASE"/>
    <property type="match status" value="1"/>
</dbReference>
<dbReference type="STRING" id="27835.A0A0N4XU01"/>